<evidence type="ECO:0000313" key="1">
    <source>
        <dbReference type="EnsemblMetazoa" id="ACHR014248-PA"/>
    </source>
</evidence>
<protein>
    <submittedName>
        <fullName evidence="1">Uncharacterized protein</fullName>
    </submittedName>
</protein>
<evidence type="ECO:0000313" key="2">
    <source>
        <dbReference type="Proteomes" id="UP000075881"/>
    </source>
</evidence>
<accession>A0A182KIH0</accession>
<dbReference type="VEuPathDB" id="VectorBase:ACHR014248"/>
<keyword evidence="2" id="KW-1185">Reference proteome</keyword>
<organism evidence="1 2">
    <name type="scientific">Anopheles christyi</name>
    <dbReference type="NCBI Taxonomy" id="43041"/>
    <lineage>
        <taxon>Eukaryota</taxon>
        <taxon>Metazoa</taxon>
        <taxon>Ecdysozoa</taxon>
        <taxon>Arthropoda</taxon>
        <taxon>Hexapoda</taxon>
        <taxon>Insecta</taxon>
        <taxon>Pterygota</taxon>
        <taxon>Neoptera</taxon>
        <taxon>Endopterygota</taxon>
        <taxon>Diptera</taxon>
        <taxon>Nematocera</taxon>
        <taxon>Culicoidea</taxon>
        <taxon>Culicidae</taxon>
        <taxon>Anophelinae</taxon>
        <taxon>Anopheles</taxon>
    </lineage>
</organism>
<reference evidence="1" key="2">
    <citation type="submission" date="2020-05" db="UniProtKB">
        <authorList>
            <consortium name="EnsemblMetazoa"/>
        </authorList>
    </citation>
    <scope>IDENTIFICATION</scope>
    <source>
        <strain evidence="1">ACHKN1017</strain>
    </source>
</reference>
<proteinExistence type="predicted"/>
<sequence length="55" mass="6025">MSSARIPGTLAECKPGWEANVRKPRSFSWLTNSSGTVRPFFLRSCVSTVALSCSF</sequence>
<reference evidence="2" key="1">
    <citation type="submission" date="2013-03" db="EMBL/GenBank/DDBJ databases">
        <title>The Genome Sequence of Anopheles christyi ACHKN1017.</title>
        <authorList>
            <consortium name="The Broad Institute Genomics Platform"/>
            <person name="Neafsey D.E."/>
            <person name="Besansky N."/>
            <person name="Walker B."/>
            <person name="Young S.K."/>
            <person name="Zeng Q."/>
            <person name="Gargeya S."/>
            <person name="Fitzgerald M."/>
            <person name="Haas B."/>
            <person name="Abouelleil A."/>
            <person name="Allen A.W."/>
            <person name="Alvarado L."/>
            <person name="Arachchi H.M."/>
            <person name="Berlin A.M."/>
            <person name="Chapman S.B."/>
            <person name="Gainer-Dewar J."/>
            <person name="Goldberg J."/>
            <person name="Griggs A."/>
            <person name="Gujja S."/>
            <person name="Hansen M."/>
            <person name="Howarth C."/>
            <person name="Imamovic A."/>
            <person name="Ireland A."/>
            <person name="Larimer J."/>
            <person name="McCowan C."/>
            <person name="Murphy C."/>
            <person name="Pearson M."/>
            <person name="Poon T.W."/>
            <person name="Priest M."/>
            <person name="Roberts A."/>
            <person name="Saif S."/>
            <person name="Shea T."/>
            <person name="Sisk P."/>
            <person name="Sykes S."/>
            <person name="Wortman J."/>
            <person name="Nusbaum C."/>
            <person name="Birren B."/>
        </authorList>
    </citation>
    <scope>NUCLEOTIDE SEQUENCE [LARGE SCALE GENOMIC DNA]</scope>
    <source>
        <strain evidence="2">ACHKN1017</strain>
    </source>
</reference>
<dbReference type="AlphaFoldDB" id="A0A182KIH0"/>
<name>A0A182KIH0_9DIPT</name>
<dbReference type="Proteomes" id="UP000075881">
    <property type="component" value="Unassembled WGS sequence"/>
</dbReference>
<dbReference type="EnsemblMetazoa" id="ACHR014248-RA">
    <property type="protein sequence ID" value="ACHR014248-PA"/>
    <property type="gene ID" value="ACHR014248"/>
</dbReference>